<keyword evidence="3" id="KW-0732">Signal</keyword>
<dbReference type="OrthoDB" id="8981785at2"/>
<sequence>MNKILTLAGLFFLSLPGLCATELELNKVRLPEAISLVYSDVLKVPFMLDPQLVNDERMVTFKITPDVDERAFITRYFQNMNIRIYTQKGIDYLSPFTPQEPVKPRQTWVYTPKYRSVSYLSDILSGYVSGSFNNSGTINSNSSPTSATGAASYINRSGDILVYYGTREDIEVLKTLVASLDTISDEVIVSGYVFEVQTAQSDGSGILLAAKILSEKFNISIGSANNLDNVISIKTGSVDAVFSLLKTDSRFTVVSAPRLRVKNNASASFSVGADVPVLGNVTVNNDTAVQSVEYRSSGVLFNVTPSIKSQTMDLKIQQQLSNFVTTETGVNNSPTLIKRDVTTEVSLADGDVILLGGLAEQKDSTAKSGWSFFGSKTKENSKNDIMVMLQVSKVDRSKTPPRSAARSGGLFRGNPD</sequence>
<evidence type="ECO:0000313" key="6">
    <source>
        <dbReference type="Proteomes" id="UP000285648"/>
    </source>
</evidence>
<evidence type="ECO:0000313" key="5">
    <source>
        <dbReference type="EMBL" id="RLM18326.1"/>
    </source>
</evidence>
<evidence type="ECO:0000256" key="3">
    <source>
        <dbReference type="SAM" id="SignalP"/>
    </source>
</evidence>
<reference evidence="5 6" key="1">
    <citation type="submission" date="2016-09" db="EMBL/GenBank/DDBJ databases">
        <authorList>
            <person name="Doonan J."/>
            <person name="Pachebat J.A."/>
            <person name="Golyshin P.N."/>
            <person name="Denman S."/>
            <person name="Mcdonald J.E."/>
        </authorList>
    </citation>
    <scope>NUCLEOTIDE SEQUENCE [LARGE SCALE GENOMIC DNA]</scope>
    <source>
        <strain evidence="5 6">NCPPB 3934</strain>
    </source>
</reference>
<evidence type="ECO:0000259" key="4">
    <source>
        <dbReference type="Pfam" id="PF00263"/>
    </source>
</evidence>
<dbReference type="PANTHER" id="PTHR30332:SF17">
    <property type="entry name" value="TYPE IV PILIATION SYSTEM PROTEIN DR_0774-RELATED"/>
    <property type="match status" value="1"/>
</dbReference>
<name>A0A421DJ63_9GAMM</name>
<dbReference type="InterPro" id="IPR050810">
    <property type="entry name" value="Bact_Secretion_Sys_Channel"/>
</dbReference>
<feature type="signal peptide" evidence="3">
    <location>
        <begin position="1"/>
        <end position="20"/>
    </location>
</feature>
<keyword evidence="6" id="KW-1185">Reference proteome</keyword>
<dbReference type="PANTHER" id="PTHR30332">
    <property type="entry name" value="PROBABLE GENERAL SECRETION PATHWAY PROTEIN D"/>
    <property type="match status" value="1"/>
</dbReference>
<feature type="domain" description="Type II/III secretion system secretin-like" evidence="4">
    <location>
        <begin position="245"/>
        <end position="375"/>
    </location>
</feature>
<dbReference type="InterPro" id="IPR004846">
    <property type="entry name" value="T2SS/T3SS_dom"/>
</dbReference>
<protein>
    <submittedName>
        <fullName evidence="5">Secretin</fullName>
    </submittedName>
</protein>
<organism evidence="5 6">
    <name type="scientific">Brenneria alni</name>
    <dbReference type="NCBI Taxonomy" id="71656"/>
    <lineage>
        <taxon>Bacteria</taxon>
        <taxon>Pseudomonadati</taxon>
        <taxon>Pseudomonadota</taxon>
        <taxon>Gammaproteobacteria</taxon>
        <taxon>Enterobacterales</taxon>
        <taxon>Pectobacteriaceae</taxon>
        <taxon>Brenneria</taxon>
    </lineage>
</organism>
<comment type="caution">
    <text evidence="5">The sequence shown here is derived from an EMBL/GenBank/DDBJ whole genome shotgun (WGS) entry which is preliminary data.</text>
</comment>
<dbReference type="RefSeq" id="WP_121576608.1">
    <property type="nucleotide sequence ID" value="NZ_MJLZ01000070.1"/>
</dbReference>
<evidence type="ECO:0000256" key="1">
    <source>
        <dbReference type="RuleBase" id="RU004003"/>
    </source>
</evidence>
<proteinExistence type="inferred from homology"/>
<dbReference type="Proteomes" id="UP000285648">
    <property type="component" value="Unassembled WGS sequence"/>
</dbReference>
<comment type="similarity">
    <text evidence="1">Belongs to the bacterial secretin family.</text>
</comment>
<feature type="region of interest" description="Disordered" evidence="2">
    <location>
        <begin position="392"/>
        <end position="416"/>
    </location>
</feature>
<evidence type="ECO:0000256" key="2">
    <source>
        <dbReference type="SAM" id="MobiDB-lite"/>
    </source>
</evidence>
<accession>A0A421DJ63</accession>
<dbReference type="GO" id="GO:0015627">
    <property type="term" value="C:type II protein secretion system complex"/>
    <property type="evidence" value="ECO:0007669"/>
    <property type="project" value="TreeGrafter"/>
</dbReference>
<dbReference type="EMBL" id="MJLZ01000070">
    <property type="protein sequence ID" value="RLM18326.1"/>
    <property type="molecule type" value="Genomic_DNA"/>
</dbReference>
<dbReference type="Pfam" id="PF00263">
    <property type="entry name" value="Secretin"/>
    <property type="match status" value="1"/>
</dbReference>
<dbReference type="AlphaFoldDB" id="A0A421DJ63"/>
<dbReference type="GO" id="GO:0009306">
    <property type="term" value="P:protein secretion"/>
    <property type="evidence" value="ECO:0007669"/>
    <property type="project" value="InterPro"/>
</dbReference>
<feature type="chain" id="PRO_5019084283" evidence="3">
    <location>
        <begin position="21"/>
        <end position="416"/>
    </location>
</feature>
<gene>
    <name evidence="5" type="ORF">BIY29_18430</name>
</gene>